<keyword evidence="7 12" id="KW-0833">Ubl conjugation pathway</keyword>
<evidence type="ECO:0000256" key="9">
    <source>
        <dbReference type="ARBA" id="ARBA00022807"/>
    </source>
</evidence>
<dbReference type="InterPro" id="IPR057254">
    <property type="entry name" value="UCH_AS"/>
</dbReference>
<dbReference type="Pfam" id="PF01088">
    <property type="entry name" value="Peptidase_C12"/>
    <property type="match status" value="1"/>
</dbReference>
<dbReference type="PROSITE" id="PS00140">
    <property type="entry name" value="UCH_1"/>
    <property type="match status" value="1"/>
</dbReference>
<reference evidence="15" key="1">
    <citation type="submission" date="2023-05" db="EMBL/GenBank/DDBJ databases">
        <authorList>
            <person name="Stuckert A."/>
        </authorList>
    </citation>
    <scope>NUCLEOTIDE SEQUENCE</scope>
</reference>
<feature type="domain" description="UCH catalytic" evidence="14">
    <location>
        <begin position="1"/>
        <end position="139"/>
    </location>
</feature>
<keyword evidence="13" id="KW-0732">Signal</keyword>
<keyword evidence="6 12" id="KW-0645">Protease</keyword>
<evidence type="ECO:0000256" key="2">
    <source>
        <dbReference type="ARBA" id="ARBA00004496"/>
    </source>
</evidence>
<keyword evidence="16" id="KW-1185">Reference proteome</keyword>
<dbReference type="InterPro" id="IPR038765">
    <property type="entry name" value="Papain-like_cys_pep_sf"/>
</dbReference>
<dbReference type="Gene3D" id="3.40.532.10">
    <property type="entry name" value="Peptidase C12, ubiquitin carboxyl-terminal hydrolase"/>
    <property type="match status" value="1"/>
</dbReference>
<sequence>MCVWFFFFFPLFLQFLKQLGVCSSWQFVDVYGLDPELLSLIPRPVCAVLLLFPVTEKRRKKKLKSHGQDVDSSVYFMKQTISNACGTIGLIHSVANNREKLAFEIDSALKKFIDESLSLSPDERAKFLERDEVSKLCFN</sequence>
<dbReference type="EMBL" id="CATNWA010014224">
    <property type="protein sequence ID" value="CAI9569229.1"/>
    <property type="molecule type" value="Genomic_DNA"/>
</dbReference>
<evidence type="ECO:0000313" key="15">
    <source>
        <dbReference type="EMBL" id="CAI9569229.1"/>
    </source>
</evidence>
<keyword evidence="5" id="KW-0597">Phosphoprotein</keyword>
<comment type="subcellular location">
    <subcellularLocation>
        <location evidence="2">Cytoplasm</location>
    </subcellularLocation>
</comment>
<dbReference type="PRINTS" id="PR00707">
    <property type="entry name" value="UBCTHYDRLASE"/>
</dbReference>
<name>A0ABN9D9K9_9NEOB</name>
<organism evidence="15 16">
    <name type="scientific">Staurois parvus</name>
    <dbReference type="NCBI Taxonomy" id="386267"/>
    <lineage>
        <taxon>Eukaryota</taxon>
        <taxon>Metazoa</taxon>
        <taxon>Chordata</taxon>
        <taxon>Craniata</taxon>
        <taxon>Vertebrata</taxon>
        <taxon>Euteleostomi</taxon>
        <taxon>Amphibia</taxon>
        <taxon>Batrachia</taxon>
        <taxon>Anura</taxon>
        <taxon>Neobatrachia</taxon>
        <taxon>Ranoidea</taxon>
        <taxon>Ranidae</taxon>
        <taxon>Staurois</taxon>
    </lineage>
</organism>
<protein>
    <recommendedName>
        <fullName evidence="12">Ubiquitin carboxyl-terminal hydrolase</fullName>
        <ecNumber evidence="12">3.4.19.12</ecNumber>
    </recommendedName>
</protein>
<comment type="caution">
    <text evidence="15">The sequence shown here is derived from an EMBL/GenBank/DDBJ whole genome shotgun (WGS) entry which is preliminary data.</text>
</comment>
<dbReference type="PROSITE" id="PS52048">
    <property type="entry name" value="UCH_DOMAIN"/>
    <property type="match status" value="1"/>
</dbReference>
<comment type="catalytic activity">
    <reaction evidence="1 12">
        <text>Thiol-dependent hydrolysis of ester, thioester, amide, peptide and isopeptide bonds formed by the C-terminal Gly of ubiquitin (a 76-residue protein attached to proteins as an intracellular targeting signal).</text>
        <dbReference type="EC" id="3.4.19.12"/>
    </reaction>
</comment>
<dbReference type="PANTHER" id="PTHR10589">
    <property type="entry name" value="UBIQUITIN CARBOXYL-TERMINAL HYDROLASE"/>
    <property type="match status" value="1"/>
</dbReference>
<evidence type="ECO:0000256" key="3">
    <source>
        <dbReference type="ARBA" id="ARBA00009326"/>
    </source>
</evidence>
<keyword evidence="9 12" id="KW-0788">Thiol protease</keyword>
<dbReference type="Proteomes" id="UP001162483">
    <property type="component" value="Unassembled WGS sequence"/>
</dbReference>
<dbReference type="InterPro" id="IPR036959">
    <property type="entry name" value="Peptidase_C12_UCH_sf"/>
</dbReference>
<evidence type="ECO:0000256" key="6">
    <source>
        <dbReference type="ARBA" id="ARBA00022670"/>
    </source>
</evidence>
<comment type="caution">
    <text evidence="11">Lacks conserved residue(s) required for the propagation of feature annotation.</text>
</comment>
<dbReference type="InterPro" id="IPR001578">
    <property type="entry name" value="Peptidase_C12_UCH"/>
</dbReference>
<evidence type="ECO:0000256" key="11">
    <source>
        <dbReference type="PROSITE-ProRule" id="PRU01393"/>
    </source>
</evidence>
<dbReference type="SUPFAM" id="SSF54001">
    <property type="entry name" value="Cysteine proteinases"/>
    <property type="match status" value="1"/>
</dbReference>
<keyword evidence="4" id="KW-0963">Cytoplasm</keyword>
<evidence type="ECO:0000256" key="8">
    <source>
        <dbReference type="ARBA" id="ARBA00022801"/>
    </source>
</evidence>
<evidence type="ECO:0000256" key="4">
    <source>
        <dbReference type="ARBA" id="ARBA00022490"/>
    </source>
</evidence>
<dbReference type="EC" id="3.4.19.12" evidence="12"/>
<feature type="signal peptide" evidence="13">
    <location>
        <begin position="1"/>
        <end position="24"/>
    </location>
</feature>
<evidence type="ECO:0000256" key="10">
    <source>
        <dbReference type="ARBA" id="ARBA00062672"/>
    </source>
</evidence>
<gene>
    <name evidence="15" type="ORF">SPARVUS_LOCUS6888968</name>
</gene>
<evidence type="ECO:0000256" key="12">
    <source>
        <dbReference type="RuleBase" id="RU361215"/>
    </source>
</evidence>
<keyword evidence="8 12" id="KW-0378">Hydrolase</keyword>
<comment type="subunit">
    <text evidence="10">Preferentially binds diubiquitin; the interaction does not hydrolyze diubiquitin but, in vitro, inhibits the hydrolyzing activity on other substrates.</text>
</comment>
<accession>A0ABN9D9K9</accession>
<comment type="similarity">
    <text evidence="3 11 12">Belongs to the peptidase C12 family.</text>
</comment>
<evidence type="ECO:0000256" key="5">
    <source>
        <dbReference type="ARBA" id="ARBA00022553"/>
    </source>
</evidence>
<feature type="chain" id="PRO_5046612274" description="Ubiquitin carboxyl-terminal hydrolase" evidence="13">
    <location>
        <begin position="25"/>
        <end position="139"/>
    </location>
</feature>
<evidence type="ECO:0000256" key="13">
    <source>
        <dbReference type="SAM" id="SignalP"/>
    </source>
</evidence>
<proteinExistence type="inferred from homology"/>
<evidence type="ECO:0000313" key="16">
    <source>
        <dbReference type="Proteomes" id="UP001162483"/>
    </source>
</evidence>
<evidence type="ECO:0000256" key="1">
    <source>
        <dbReference type="ARBA" id="ARBA00000707"/>
    </source>
</evidence>
<evidence type="ECO:0000256" key="7">
    <source>
        <dbReference type="ARBA" id="ARBA00022786"/>
    </source>
</evidence>
<dbReference type="PANTHER" id="PTHR10589:SF24">
    <property type="entry name" value="UBIQUITIN CARBOXYL-TERMINAL HYDROLASE ISOZYME L3"/>
    <property type="match status" value="1"/>
</dbReference>
<evidence type="ECO:0000259" key="14">
    <source>
        <dbReference type="PROSITE" id="PS52048"/>
    </source>
</evidence>